<evidence type="ECO:0000256" key="3">
    <source>
        <dbReference type="ARBA" id="ARBA00022801"/>
    </source>
</evidence>
<keyword evidence="7" id="KW-1185">Reference proteome</keyword>
<evidence type="ECO:0000256" key="4">
    <source>
        <dbReference type="SAM" id="Phobius"/>
    </source>
</evidence>
<feature type="domain" description="Ubiquitin-like protease family profile" evidence="5">
    <location>
        <begin position="848"/>
        <end position="1020"/>
    </location>
</feature>
<reference evidence="6 7" key="1">
    <citation type="submission" date="2014-04" db="EMBL/GenBank/DDBJ databases">
        <authorList>
            <consortium name="DOE Joint Genome Institute"/>
            <person name="Kuo A."/>
            <person name="Kohler A."/>
            <person name="Nagy L.G."/>
            <person name="Floudas D."/>
            <person name="Copeland A."/>
            <person name="Barry K.W."/>
            <person name="Cichocki N."/>
            <person name="Veneault-Fourrey C."/>
            <person name="LaButti K."/>
            <person name="Lindquist E.A."/>
            <person name="Lipzen A."/>
            <person name="Lundell T."/>
            <person name="Morin E."/>
            <person name="Murat C."/>
            <person name="Sun H."/>
            <person name="Tunlid A."/>
            <person name="Henrissat B."/>
            <person name="Grigoriev I.V."/>
            <person name="Hibbett D.S."/>
            <person name="Martin F."/>
            <person name="Nordberg H.P."/>
            <person name="Cantor M.N."/>
            <person name="Hua S.X."/>
        </authorList>
    </citation>
    <scope>NUCLEOTIDE SEQUENCE [LARGE SCALE GENOMIC DNA]</scope>
    <source>
        <strain evidence="6 7">Foug A</strain>
    </source>
</reference>
<protein>
    <recommendedName>
        <fullName evidence="5">Ubiquitin-like protease family profile domain-containing protein</fullName>
    </recommendedName>
</protein>
<feature type="transmembrane region" description="Helical" evidence="4">
    <location>
        <begin position="25"/>
        <end position="51"/>
    </location>
</feature>
<dbReference type="Pfam" id="PF18758">
    <property type="entry name" value="KDZ"/>
    <property type="match status" value="1"/>
</dbReference>
<dbReference type="Proteomes" id="UP000053989">
    <property type="component" value="Unassembled WGS sequence"/>
</dbReference>
<dbReference type="GO" id="GO:0019783">
    <property type="term" value="F:ubiquitin-like protein peptidase activity"/>
    <property type="evidence" value="ECO:0007669"/>
    <property type="project" value="UniProtKB-ARBA"/>
</dbReference>
<keyword evidence="4" id="KW-0472">Membrane</keyword>
<dbReference type="AlphaFoldDB" id="A0A0C3DHG5"/>
<dbReference type="InterPro" id="IPR003653">
    <property type="entry name" value="Peptidase_C48_C"/>
</dbReference>
<dbReference type="SUPFAM" id="SSF54001">
    <property type="entry name" value="Cysteine proteinases"/>
    <property type="match status" value="1"/>
</dbReference>
<dbReference type="Gene3D" id="3.40.395.10">
    <property type="entry name" value="Adenoviral Proteinase, Chain A"/>
    <property type="match status" value="1"/>
</dbReference>
<dbReference type="PROSITE" id="PS50600">
    <property type="entry name" value="ULP_PROTEASE"/>
    <property type="match status" value="1"/>
</dbReference>
<accession>A0A0C3DHG5</accession>
<evidence type="ECO:0000256" key="2">
    <source>
        <dbReference type="ARBA" id="ARBA00022670"/>
    </source>
</evidence>
<reference evidence="7" key="2">
    <citation type="submission" date="2015-01" db="EMBL/GenBank/DDBJ databases">
        <title>Evolutionary Origins and Diversification of the Mycorrhizal Mutualists.</title>
        <authorList>
            <consortium name="DOE Joint Genome Institute"/>
            <consortium name="Mycorrhizal Genomics Consortium"/>
            <person name="Kohler A."/>
            <person name="Kuo A."/>
            <person name="Nagy L.G."/>
            <person name="Floudas D."/>
            <person name="Copeland A."/>
            <person name="Barry K.W."/>
            <person name="Cichocki N."/>
            <person name="Veneault-Fourrey C."/>
            <person name="LaButti K."/>
            <person name="Lindquist E.A."/>
            <person name="Lipzen A."/>
            <person name="Lundell T."/>
            <person name="Morin E."/>
            <person name="Murat C."/>
            <person name="Riley R."/>
            <person name="Ohm R."/>
            <person name="Sun H."/>
            <person name="Tunlid A."/>
            <person name="Henrissat B."/>
            <person name="Grigoriev I.V."/>
            <person name="Hibbett D.S."/>
            <person name="Martin F."/>
        </authorList>
    </citation>
    <scope>NUCLEOTIDE SEQUENCE [LARGE SCALE GENOMIC DNA]</scope>
    <source>
        <strain evidence="7">Foug A</strain>
    </source>
</reference>
<name>A0A0C3DHG5_9AGAM</name>
<organism evidence="6 7">
    <name type="scientific">Scleroderma citrinum Foug A</name>
    <dbReference type="NCBI Taxonomy" id="1036808"/>
    <lineage>
        <taxon>Eukaryota</taxon>
        <taxon>Fungi</taxon>
        <taxon>Dikarya</taxon>
        <taxon>Basidiomycota</taxon>
        <taxon>Agaricomycotina</taxon>
        <taxon>Agaricomycetes</taxon>
        <taxon>Agaricomycetidae</taxon>
        <taxon>Boletales</taxon>
        <taxon>Sclerodermatineae</taxon>
        <taxon>Sclerodermataceae</taxon>
        <taxon>Scleroderma</taxon>
    </lineage>
</organism>
<dbReference type="OrthoDB" id="2976051at2759"/>
<dbReference type="InterPro" id="IPR038765">
    <property type="entry name" value="Papain-like_cys_pep_sf"/>
</dbReference>
<dbReference type="InParanoid" id="A0A0C3DHG5"/>
<dbReference type="Pfam" id="PF02902">
    <property type="entry name" value="Peptidase_C48"/>
    <property type="match status" value="1"/>
</dbReference>
<dbReference type="GO" id="GO:0008234">
    <property type="term" value="F:cysteine-type peptidase activity"/>
    <property type="evidence" value="ECO:0007669"/>
    <property type="project" value="InterPro"/>
</dbReference>
<dbReference type="InterPro" id="IPR040521">
    <property type="entry name" value="KDZ"/>
</dbReference>
<evidence type="ECO:0000313" key="7">
    <source>
        <dbReference type="Proteomes" id="UP000053989"/>
    </source>
</evidence>
<dbReference type="STRING" id="1036808.A0A0C3DHG5"/>
<keyword evidence="4" id="KW-0812">Transmembrane</keyword>
<dbReference type="PANTHER" id="PTHR33096">
    <property type="entry name" value="CXC2 DOMAIN-CONTAINING PROTEIN"/>
    <property type="match status" value="1"/>
</dbReference>
<evidence type="ECO:0000256" key="1">
    <source>
        <dbReference type="ARBA" id="ARBA00005234"/>
    </source>
</evidence>
<dbReference type="HOGENOM" id="CLU_004552_0_0_1"/>
<gene>
    <name evidence="6" type="ORF">SCLCIDRAFT_30051</name>
</gene>
<sequence length="1052" mass="117855">MATLRLCQPSADPPLRVMQYLRASLAVLSILNIQFPMSLSFFLFLSLHVLLLNDHFTSPRRAWDKKKSWTIASVPGHASKRQKLLDELSDLLAAQPSELKPSLDSGIEAASPTLRTEELPEVLPMESEELVFTFDDEDMLCGATEEHVRTSCPTNRSISVCAGWKALIPAIIDPFLKYTAVTLGQPLVTLGSRLSSCTSNCQEQKLTTVVCLFLDRFASIDVHSCCCSTLPQTLVLHGLFPTAPAQPRMAVLIELLVFYRALFERLCDAVNALAAALSAYYTCFGGTSFGRSLENGGDIHVATDSNFHHRHRRSAGDCLTFYEPSYFISKRQVDAVGRHINHARHHPSKMSQSGVPNEAIDQCEASYEATDGQKQKMAMDNFDDTGLMALICRHDIPLFFANIDTPGEQQKYSVALIRHLFSLLPFQATVVVLYDLSQFNILGEDIVSRLCFATTAMHAYGHEWACQLIYNPRISLGLGLSDREGTECLWSQFIKLIGIEQVSSRQRRIWLLDCHAAAIGYDMRRELSDWLRCCLQKGVGDQGTAAREVLHHCDASVTELQEQWADQQATQLSIRACKLKKELDNVLTLQADFDSSTRVLQLARVTIEKGNASSSILDTLASLECSHARLMTKTEALYSSLNIHDRIPELKDVSLEFVQILLMVQDLKINIHKRAVGSFFEWDKLDCAVGGKDKPLGTKLHQQTRKAIVKHQPALMAAICKYNNYCEQLSQLHNPTWAVPLPTPLPTTLIDLCNDPTLMQDVWITPSMGKVPQWLEDIDVALSDILGHENQDDLDPDLETETSSSVTLNWELPDPINVDCGIDMAKDTHVPATMPMIIRASIDGIPQQTFLPSDTNLLASAQARLNDTCINGCATLLYSAFMPAANRCAILSTRDLPCVCFHADDDSLWRNVSWTHFWEKPGWIIPIHHSSPVGHWVLCAVDFPFRKLLLFDSLIEQKPWKNEIKDIMQLICRLSNIATQRLGTNRHDLGNWMAHAILLEPWQTNGHDCGVWVLAQMAAILRGYDLTNVREDGIHHFRHFLLVLIHRIVAPA</sequence>
<dbReference type="GO" id="GO:0006508">
    <property type="term" value="P:proteolysis"/>
    <property type="evidence" value="ECO:0007669"/>
    <property type="project" value="UniProtKB-KW"/>
</dbReference>
<keyword evidence="2" id="KW-0645">Protease</keyword>
<dbReference type="EMBL" id="KN822127">
    <property type="protein sequence ID" value="KIM55789.1"/>
    <property type="molecule type" value="Genomic_DNA"/>
</dbReference>
<evidence type="ECO:0000313" key="6">
    <source>
        <dbReference type="EMBL" id="KIM55789.1"/>
    </source>
</evidence>
<keyword evidence="3" id="KW-0378">Hydrolase</keyword>
<dbReference type="PANTHER" id="PTHR33096:SF1">
    <property type="entry name" value="CXC1-LIKE CYSTEINE CLUSTER ASSOCIATED WITH KDZ TRANSPOSASES DOMAIN-CONTAINING PROTEIN"/>
    <property type="match status" value="1"/>
</dbReference>
<evidence type="ECO:0000259" key="5">
    <source>
        <dbReference type="PROSITE" id="PS50600"/>
    </source>
</evidence>
<proteinExistence type="inferred from homology"/>
<comment type="similarity">
    <text evidence="1">Belongs to the peptidase C48 family.</text>
</comment>
<keyword evidence="4" id="KW-1133">Transmembrane helix</keyword>